<sequence>QKKDKLSVVDPARPDAFPIFYLNDIYKYYNECGDMYITVKEVVNEVKRAFCNIPKIEFDKTTVKDRVYFSLINCDRNEKLLKHIPHRNFYDLAIAYRVELTESSNYLVTNKVMSDIGLSENDLYMSACKNTPEILGEICCMELDDWYMNELRAAIDNNIEYKESENLEEQSDPVYVFKFQKSNEYGSGTILYSDALDKLANKLEDNLVMMFPNSDELVVASASGDNIDKFNEFVGGDRVPAEKVLSDKRYIYNRQTKMVSIDETVQNRIQHRGR</sequence>
<protein>
    <submittedName>
        <fullName evidence="1">Uncharacterized protein</fullName>
    </submittedName>
</protein>
<dbReference type="AlphaFoldDB" id="A0A3E5ALA4"/>
<evidence type="ECO:0000313" key="1">
    <source>
        <dbReference type="EMBL" id="RGN21581.1"/>
    </source>
</evidence>
<dbReference type="EMBL" id="QSUG01000013">
    <property type="protein sequence ID" value="RGN21581.1"/>
    <property type="molecule type" value="Genomic_DNA"/>
</dbReference>
<dbReference type="RefSeq" id="WP_158557531.1">
    <property type="nucleotide sequence ID" value="NZ_QSUG01000013.1"/>
</dbReference>
<reference evidence="1 2" key="1">
    <citation type="submission" date="2018-08" db="EMBL/GenBank/DDBJ databases">
        <title>A genome reference for cultivated species of the human gut microbiota.</title>
        <authorList>
            <person name="Zou Y."/>
            <person name="Xue W."/>
            <person name="Luo G."/>
        </authorList>
    </citation>
    <scope>NUCLEOTIDE SEQUENCE [LARGE SCALE GENOMIC DNA]</scope>
    <source>
        <strain evidence="1 2">OM05-6AA</strain>
    </source>
</reference>
<dbReference type="InterPro" id="IPR043743">
    <property type="entry name" value="DUF5688"/>
</dbReference>
<feature type="non-terminal residue" evidence="1">
    <location>
        <position position="1"/>
    </location>
</feature>
<evidence type="ECO:0000313" key="2">
    <source>
        <dbReference type="Proteomes" id="UP000260970"/>
    </source>
</evidence>
<dbReference type="Proteomes" id="UP000260970">
    <property type="component" value="Unassembled WGS sequence"/>
</dbReference>
<organism evidence="1 2">
    <name type="scientific">Agathobacter rectalis</name>
    <dbReference type="NCBI Taxonomy" id="39491"/>
    <lineage>
        <taxon>Bacteria</taxon>
        <taxon>Bacillati</taxon>
        <taxon>Bacillota</taxon>
        <taxon>Clostridia</taxon>
        <taxon>Lachnospirales</taxon>
        <taxon>Lachnospiraceae</taxon>
        <taxon>Agathobacter</taxon>
    </lineage>
</organism>
<dbReference type="Pfam" id="PF18941">
    <property type="entry name" value="DUF5688"/>
    <property type="match status" value="1"/>
</dbReference>
<accession>A0A3E5ALA4</accession>
<gene>
    <name evidence="1" type="ORF">DXB72_12295</name>
</gene>
<proteinExistence type="predicted"/>
<comment type="caution">
    <text evidence="1">The sequence shown here is derived from an EMBL/GenBank/DDBJ whole genome shotgun (WGS) entry which is preliminary data.</text>
</comment>
<name>A0A3E5ALA4_9FIRM</name>